<evidence type="ECO:0000256" key="8">
    <source>
        <dbReference type="ARBA" id="ARBA00023065"/>
    </source>
</evidence>
<dbReference type="Pfam" id="PF00593">
    <property type="entry name" value="TonB_dep_Rec_b-barrel"/>
    <property type="match status" value="1"/>
</dbReference>
<evidence type="ECO:0000256" key="6">
    <source>
        <dbReference type="ARBA" id="ARBA00022729"/>
    </source>
</evidence>
<accession>A0ABT0ADX8</accession>
<evidence type="ECO:0000313" key="13">
    <source>
        <dbReference type="EMBL" id="MCJ1961403.1"/>
    </source>
</evidence>
<evidence type="ECO:0000256" key="11">
    <source>
        <dbReference type="ARBA" id="ARBA00023237"/>
    </source>
</evidence>
<keyword evidence="3" id="KW-1134">Transmembrane beta strand</keyword>
<dbReference type="InterPro" id="IPR036942">
    <property type="entry name" value="Beta-barrel_TonB_sf"/>
</dbReference>
<evidence type="ECO:0000256" key="1">
    <source>
        <dbReference type="ARBA" id="ARBA00004571"/>
    </source>
</evidence>
<keyword evidence="4" id="KW-0410">Iron transport</keyword>
<feature type="domain" description="TonB-dependent receptor-like beta-barrel" evidence="12">
    <location>
        <begin position="122"/>
        <end position="548"/>
    </location>
</feature>
<evidence type="ECO:0000256" key="3">
    <source>
        <dbReference type="ARBA" id="ARBA00022452"/>
    </source>
</evidence>
<evidence type="ECO:0000256" key="5">
    <source>
        <dbReference type="ARBA" id="ARBA00022692"/>
    </source>
</evidence>
<dbReference type="InterPro" id="IPR039426">
    <property type="entry name" value="TonB-dep_rcpt-like"/>
</dbReference>
<evidence type="ECO:0000259" key="12">
    <source>
        <dbReference type="Pfam" id="PF00593"/>
    </source>
</evidence>
<keyword evidence="9" id="KW-0798">TonB box</keyword>
<sequence>MTQRNYIAAAIANVITRTGSATPEGEAQVTLGTTGLYRLDAFQSGPLSEDTYYAIGGSLRQNEGYRDSGFPADKGGQVRANIVHDFDNGSIKVSGQYTNDHNIFYLSIPTADPNDPARSLDRYLDYFTGTLDTDQLRAVNIRYRDGAGQTQVQTGDLANGRHIRFGNIGVDYEGDLGEWHVSAKAGYTQGKNHFDALYSTSNPVDANAFASRYLDAAQGAFGAGVTGLGYALAGTGGQTTYDPYADSGLVVSAQYRSIVSKFYSGQGDLSVTRPFDTSIGRHDVKLGAYGALYGASTFAAYQNYLLQVAGNPNVLDLAAYGAGGSVQGYVTNNGALQEAASLNGGNYDGQVVALYASDSWDLTDRLRIDMGLRHEWYSYDGYYRVTQVADLGDATTLADDATRAFTGAIVTSSPKVRATNWTVGVNYDLTDNFGVYGRASQLEVPANASVTTNASGSLASTKARLFEAGIKAGFGRSYLYVTGFYTKFDPLNASFTAFYPTTGRSDQTVSFVGTAENKGIEADGALHVAGPFSVSGSLTVQDPKYLDFANTAGADATAMPCARRTRCGGIWNVRACRCS</sequence>
<evidence type="ECO:0000256" key="9">
    <source>
        <dbReference type="ARBA" id="ARBA00023077"/>
    </source>
</evidence>
<name>A0ABT0ADX8_9SPHN</name>
<keyword evidence="13" id="KW-0675">Receptor</keyword>
<keyword evidence="11" id="KW-0998">Cell outer membrane</keyword>
<keyword evidence="8" id="KW-0406">Ion transport</keyword>
<evidence type="ECO:0000256" key="4">
    <source>
        <dbReference type="ARBA" id="ARBA00022496"/>
    </source>
</evidence>
<dbReference type="SUPFAM" id="SSF56935">
    <property type="entry name" value="Porins"/>
    <property type="match status" value="1"/>
</dbReference>
<evidence type="ECO:0000256" key="7">
    <source>
        <dbReference type="ARBA" id="ARBA00023004"/>
    </source>
</evidence>
<gene>
    <name evidence="13" type="ORF">MTR65_11985</name>
</gene>
<dbReference type="Gene3D" id="2.40.170.20">
    <property type="entry name" value="TonB-dependent receptor, beta-barrel domain"/>
    <property type="match status" value="1"/>
</dbReference>
<evidence type="ECO:0000313" key="14">
    <source>
        <dbReference type="Proteomes" id="UP001162802"/>
    </source>
</evidence>
<dbReference type="PANTHER" id="PTHR32552:SF89">
    <property type="entry name" value="CATECHOLATE SIDEROPHORE RECEPTOR FIU"/>
    <property type="match status" value="1"/>
</dbReference>
<dbReference type="PANTHER" id="PTHR32552">
    <property type="entry name" value="FERRICHROME IRON RECEPTOR-RELATED"/>
    <property type="match status" value="1"/>
</dbReference>
<reference evidence="13" key="1">
    <citation type="submission" date="2022-03" db="EMBL/GenBank/DDBJ databases">
        <title>Identification of a novel bacterium isolated from mangrove sediments.</title>
        <authorList>
            <person name="Pan X."/>
        </authorList>
    </citation>
    <scope>NUCLEOTIDE SEQUENCE</scope>
    <source>
        <strain evidence="13">B2637</strain>
    </source>
</reference>
<proteinExistence type="predicted"/>
<keyword evidence="5" id="KW-0812">Transmembrane</keyword>
<keyword evidence="7" id="KW-0408">Iron</keyword>
<keyword evidence="6" id="KW-0732">Signal</keyword>
<comment type="caution">
    <text evidence="13">The sequence shown here is derived from an EMBL/GenBank/DDBJ whole genome shotgun (WGS) entry which is preliminary data.</text>
</comment>
<dbReference type="EMBL" id="JALHAT010000020">
    <property type="protein sequence ID" value="MCJ1961403.1"/>
    <property type="molecule type" value="Genomic_DNA"/>
</dbReference>
<dbReference type="InterPro" id="IPR000531">
    <property type="entry name" value="Beta-barrel_TonB"/>
</dbReference>
<evidence type="ECO:0000256" key="10">
    <source>
        <dbReference type="ARBA" id="ARBA00023136"/>
    </source>
</evidence>
<protein>
    <submittedName>
        <fullName evidence="13">TonB-dependent receptor</fullName>
    </submittedName>
</protein>
<organism evidence="13 14">
    <name type="scientific">Novosphingobium mangrovi</name>
    <name type="common">ex Hu et al. 2023</name>
    <dbReference type="NCBI Taxonomy" id="2930094"/>
    <lineage>
        <taxon>Bacteria</taxon>
        <taxon>Pseudomonadati</taxon>
        <taxon>Pseudomonadota</taxon>
        <taxon>Alphaproteobacteria</taxon>
        <taxon>Sphingomonadales</taxon>
        <taxon>Sphingomonadaceae</taxon>
        <taxon>Novosphingobium</taxon>
    </lineage>
</organism>
<keyword evidence="10" id="KW-0472">Membrane</keyword>
<comment type="subcellular location">
    <subcellularLocation>
        <location evidence="1">Cell outer membrane</location>
        <topology evidence="1">Multi-pass membrane protein</topology>
    </subcellularLocation>
</comment>
<evidence type="ECO:0000256" key="2">
    <source>
        <dbReference type="ARBA" id="ARBA00022448"/>
    </source>
</evidence>
<keyword evidence="14" id="KW-1185">Reference proteome</keyword>
<dbReference type="RefSeq" id="WP_243800445.1">
    <property type="nucleotide sequence ID" value="NZ_JALHAT010000020.1"/>
</dbReference>
<dbReference type="Proteomes" id="UP001162802">
    <property type="component" value="Unassembled WGS sequence"/>
</dbReference>
<keyword evidence="2" id="KW-0813">Transport</keyword>